<feature type="compositionally biased region" description="Basic residues" evidence="2">
    <location>
        <begin position="1"/>
        <end position="13"/>
    </location>
</feature>
<evidence type="ECO:0000313" key="5">
    <source>
        <dbReference type="Proteomes" id="UP000069773"/>
    </source>
</evidence>
<keyword evidence="1" id="KW-0175">Coiled coil</keyword>
<evidence type="ECO:0000256" key="2">
    <source>
        <dbReference type="SAM" id="MobiDB-lite"/>
    </source>
</evidence>
<protein>
    <submittedName>
        <fullName evidence="4">Uncharacterized protein</fullName>
    </submittedName>
</protein>
<accession>A0AAW5SSP8</accession>
<dbReference type="AlphaFoldDB" id="A0AAW5SSP8"/>
<dbReference type="EMBL" id="JACKTI010000069">
    <property type="protein sequence ID" value="MCV7026610.1"/>
    <property type="molecule type" value="Genomic_DNA"/>
</dbReference>
<reference evidence="3 5" key="1">
    <citation type="journal article" date="2016" name="Genome Announc.">
        <title>Draft Genome Sequences of Five Rapidly Growing Mycobacterium Species, M. thermoresistibile, M. fortuitum subsp. acetamidolyticum, M. canariasense, M. brisbanense, and M. novocastrense.</title>
        <authorList>
            <person name="Katahira K."/>
            <person name="Ogura Y."/>
            <person name="Gotoh Y."/>
            <person name="Hayashi T."/>
        </authorList>
    </citation>
    <scope>NUCLEOTIDE SEQUENCE [LARGE SCALE GENOMIC DNA]</scope>
    <source>
        <strain evidence="3 5">JCM18114</strain>
    </source>
</reference>
<evidence type="ECO:0000313" key="6">
    <source>
        <dbReference type="Proteomes" id="UP001207528"/>
    </source>
</evidence>
<feature type="coiled-coil region" evidence="1">
    <location>
        <begin position="43"/>
        <end position="70"/>
    </location>
</feature>
<sequence length="239" mass="26328">MSSNNARKKAARRKQAENPGMSYQKAWDEVGAEHKQAIIEHDLAELGQSAAQLEEMLAAMDAASARATERAQQRFHDHVVARFDGNGALTALDIDAAVLYSYTTKELGRAVTDVMQRTWDAVMAAAKEEYAALGYDIPLDRARDAAGVFTEASRDGALKLAVNGAGRLLWCEIGDEILAGGWTAAEVSERIMILFQSAVMRSWREIGRPLDEPTPDDDRDRIIPSDAEIARYRAETLTF</sequence>
<evidence type="ECO:0000256" key="1">
    <source>
        <dbReference type="SAM" id="Coils"/>
    </source>
</evidence>
<dbReference type="EMBL" id="BCTA01000012">
    <property type="protein sequence ID" value="GAT07639.1"/>
    <property type="molecule type" value="Genomic_DNA"/>
</dbReference>
<dbReference type="Proteomes" id="UP001207528">
    <property type="component" value="Unassembled WGS sequence"/>
</dbReference>
<comment type="caution">
    <text evidence="4">The sequence shown here is derived from an EMBL/GenBank/DDBJ whole genome shotgun (WGS) entry which is preliminary data.</text>
</comment>
<evidence type="ECO:0000313" key="3">
    <source>
        <dbReference type="EMBL" id="GAT07639.1"/>
    </source>
</evidence>
<dbReference type="Proteomes" id="UP000069773">
    <property type="component" value="Unassembled WGS sequence"/>
</dbReference>
<feature type="region of interest" description="Disordered" evidence="2">
    <location>
        <begin position="1"/>
        <end position="22"/>
    </location>
</feature>
<organism evidence="4 6">
    <name type="scientific">Mycolicibacterium novocastrense</name>
    <name type="common">Mycobacterium novocastrense</name>
    <dbReference type="NCBI Taxonomy" id="59813"/>
    <lineage>
        <taxon>Bacteria</taxon>
        <taxon>Bacillati</taxon>
        <taxon>Actinomycetota</taxon>
        <taxon>Actinomycetes</taxon>
        <taxon>Mycobacteriales</taxon>
        <taxon>Mycobacteriaceae</taxon>
        <taxon>Mycolicibacterium</taxon>
    </lineage>
</organism>
<gene>
    <name evidence="4" type="ORF">H7I77_25205</name>
    <name evidence="3" type="ORF">RMCN_0772</name>
</gene>
<dbReference type="RefSeq" id="WP_131808503.1">
    <property type="nucleotide sequence ID" value="NZ_BCTA01000012.1"/>
</dbReference>
<reference evidence="4" key="2">
    <citation type="submission" date="2020-07" db="EMBL/GenBank/DDBJ databases">
        <authorList>
            <person name="Pettersson B.M.F."/>
            <person name="Behra P.R.K."/>
            <person name="Ramesh M."/>
            <person name="Das S."/>
            <person name="Dasgupta S."/>
            <person name="Kirsebom L.A."/>
        </authorList>
    </citation>
    <scope>NUCLEOTIDE SEQUENCE</scope>
    <source>
        <strain evidence="4">DSM 44203</strain>
    </source>
</reference>
<evidence type="ECO:0000313" key="4">
    <source>
        <dbReference type="EMBL" id="MCV7026610.1"/>
    </source>
</evidence>
<reference evidence="4" key="3">
    <citation type="journal article" date="2022" name="BMC Genomics">
        <title>Comparative genome analysis of mycobacteria focusing on tRNA and non-coding RNA.</title>
        <authorList>
            <person name="Behra P.R.K."/>
            <person name="Pettersson B.M.F."/>
            <person name="Ramesh M."/>
            <person name="Das S."/>
            <person name="Dasgupta S."/>
            <person name="Kirsebom L.A."/>
        </authorList>
    </citation>
    <scope>NUCLEOTIDE SEQUENCE</scope>
    <source>
        <strain evidence="4">DSM 44203</strain>
    </source>
</reference>
<proteinExistence type="predicted"/>
<name>A0AAW5SSP8_MYCNV</name>
<keyword evidence="5" id="KW-1185">Reference proteome</keyword>